<dbReference type="SUPFAM" id="SSF55120">
    <property type="entry name" value="Pseudouridine synthase"/>
    <property type="match status" value="1"/>
</dbReference>
<keyword evidence="10" id="KW-1185">Reference proteome</keyword>
<dbReference type="InterPro" id="IPR036986">
    <property type="entry name" value="S4_RNA-bd_sf"/>
</dbReference>
<dbReference type="NCBIfam" id="TIGR00093">
    <property type="entry name" value="pseudouridine synthase"/>
    <property type="match status" value="1"/>
</dbReference>
<dbReference type="FunCoup" id="A0A2U3MWX4">
    <property type="interactions" value="393"/>
</dbReference>
<organism evidence="9 10">
    <name type="scientific">Acinetobacter stercoris</name>
    <dbReference type="NCBI Taxonomy" id="2126983"/>
    <lineage>
        <taxon>Bacteria</taxon>
        <taxon>Pseudomonadati</taxon>
        <taxon>Pseudomonadota</taxon>
        <taxon>Gammaproteobacteria</taxon>
        <taxon>Moraxellales</taxon>
        <taxon>Moraxellaceae</taxon>
        <taxon>Acinetobacter</taxon>
    </lineage>
</organism>
<dbReference type="GO" id="GO:0160136">
    <property type="term" value="F:16S rRNA pseudouridine(516) synthase activity"/>
    <property type="evidence" value="ECO:0007669"/>
    <property type="project" value="UniProtKB-EC"/>
</dbReference>
<dbReference type="CDD" id="cd00165">
    <property type="entry name" value="S4"/>
    <property type="match status" value="1"/>
</dbReference>
<dbReference type="PANTHER" id="PTHR47683">
    <property type="entry name" value="PSEUDOURIDINE SYNTHASE FAMILY PROTEIN-RELATED"/>
    <property type="match status" value="1"/>
</dbReference>
<gene>
    <name evidence="9" type="primary">rsuA</name>
    <name evidence="9" type="ORF">KPC_1041</name>
</gene>
<evidence type="ECO:0000256" key="6">
    <source>
        <dbReference type="PROSITE-ProRule" id="PRU00182"/>
    </source>
</evidence>
<dbReference type="EMBL" id="OOGT01000031">
    <property type="protein sequence ID" value="SPL69863.1"/>
    <property type="molecule type" value="Genomic_DNA"/>
</dbReference>
<dbReference type="InterPro" id="IPR002942">
    <property type="entry name" value="S4_RNA-bd"/>
</dbReference>
<dbReference type="InterPro" id="IPR042092">
    <property type="entry name" value="PsdUridine_s_RsuA/RluB/E/F_cat"/>
</dbReference>
<dbReference type="SUPFAM" id="SSF55174">
    <property type="entry name" value="Alpha-L RNA-binding motif"/>
    <property type="match status" value="1"/>
</dbReference>
<evidence type="ECO:0000259" key="8">
    <source>
        <dbReference type="SMART" id="SM00363"/>
    </source>
</evidence>
<dbReference type="CDD" id="cd02553">
    <property type="entry name" value="PseudoU_synth_RsuA"/>
    <property type="match status" value="1"/>
</dbReference>
<dbReference type="Pfam" id="PF01479">
    <property type="entry name" value="S4"/>
    <property type="match status" value="1"/>
</dbReference>
<comment type="catalytic activity">
    <reaction evidence="4">
        <text>uridine(516) in 16S rRNA = pseudouridine(516) in 16S rRNA</text>
        <dbReference type="Rhea" id="RHEA:38867"/>
        <dbReference type="Rhea" id="RHEA-COMP:10089"/>
        <dbReference type="Rhea" id="RHEA-COMP:10090"/>
        <dbReference type="ChEBI" id="CHEBI:65314"/>
        <dbReference type="ChEBI" id="CHEBI:65315"/>
        <dbReference type="EC" id="5.4.99.19"/>
    </reaction>
</comment>
<dbReference type="Proteomes" id="UP000245974">
    <property type="component" value="Unassembled WGS sequence"/>
</dbReference>
<dbReference type="PROSITE" id="PS01149">
    <property type="entry name" value="PSI_RSU"/>
    <property type="match status" value="1"/>
</dbReference>
<dbReference type="InterPro" id="IPR020094">
    <property type="entry name" value="TruA/RsuA/RluB/E/F_N"/>
</dbReference>
<dbReference type="RefSeq" id="WP_121973377.1">
    <property type="nucleotide sequence ID" value="NZ_OOGT01000031.1"/>
</dbReference>
<name>A0A2U3MWX4_9GAMM</name>
<keyword evidence="3 7" id="KW-0413">Isomerase</keyword>
<dbReference type="AlphaFoldDB" id="A0A2U3MWX4"/>
<evidence type="ECO:0000256" key="3">
    <source>
        <dbReference type="ARBA" id="ARBA00023235"/>
    </source>
</evidence>
<reference evidence="10" key="1">
    <citation type="submission" date="2018-03" db="EMBL/GenBank/DDBJ databases">
        <authorList>
            <person name="Blom J."/>
        </authorList>
    </citation>
    <scope>NUCLEOTIDE SEQUENCE [LARGE SCALE GENOMIC DNA]</scope>
    <source>
        <strain evidence="10">KPC-SM-21</strain>
    </source>
</reference>
<sequence>MLLIKLLQSQGFGSKKHCQYLVESGAVRINQETVTNPKTPLNLNDLHFTVYGEEYRYREKVYIALNKPRGYECSHQATHHLSVFELFDEPLIQRGLQCVGRLDQDTSGLLLLTDDGQFLQALTHPRKHVPKVYQMFLADPVDPVQIEQLVQGVQLHNEKGVFVATDIKQLSEIHLEMTIHQGVYHQVKRMLAAVGNKVEQLHRKKIGQLVLQNLPEGQWVYLNEQQIQAAKNKLILENSDMSEIHHL</sequence>
<dbReference type="InterPro" id="IPR018496">
    <property type="entry name" value="PsdUridine_synth_RsuA/RluB_CS"/>
</dbReference>
<keyword evidence="2 6" id="KW-0694">RNA-binding</keyword>
<evidence type="ECO:0000313" key="9">
    <source>
        <dbReference type="EMBL" id="SPL69863.1"/>
    </source>
</evidence>
<evidence type="ECO:0000313" key="10">
    <source>
        <dbReference type="Proteomes" id="UP000245974"/>
    </source>
</evidence>
<evidence type="ECO:0000256" key="1">
    <source>
        <dbReference type="ARBA" id="ARBA00008348"/>
    </source>
</evidence>
<dbReference type="GO" id="GO:0000455">
    <property type="term" value="P:enzyme-directed rRNA pseudouridine synthesis"/>
    <property type="evidence" value="ECO:0007669"/>
    <property type="project" value="UniProtKB-ARBA"/>
</dbReference>
<proteinExistence type="inferred from homology"/>
<dbReference type="EC" id="5.4.99.-" evidence="7"/>
<dbReference type="SMART" id="SM00363">
    <property type="entry name" value="S4"/>
    <property type="match status" value="1"/>
</dbReference>
<dbReference type="Gene3D" id="3.10.290.10">
    <property type="entry name" value="RNA-binding S4 domain"/>
    <property type="match status" value="1"/>
</dbReference>
<accession>A0A2U3MWX4</accession>
<dbReference type="InterPro" id="IPR050343">
    <property type="entry name" value="RsuA_PseudoU_synthase"/>
</dbReference>
<feature type="domain" description="RNA-binding S4" evidence="8">
    <location>
        <begin position="1"/>
        <end position="64"/>
    </location>
</feature>
<dbReference type="OrthoDB" id="9807213at2"/>
<evidence type="ECO:0000256" key="2">
    <source>
        <dbReference type="ARBA" id="ARBA00022884"/>
    </source>
</evidence>
<dbReference type="InterPro" id="IPR000748">
    <property type="entry name" value="PsdUridine_synth_RsuA/RluB/E/F"/>
</dbReference>
<dbReference type="PANTHER" id="PTHR47683:SF4">
    <property type="entry name" value="PSEUDOURIDINE SYNTHASE"/>
    <property type="match status" value="1"/>
</dbReference>
<dbReference type="InParanoid" id="A0A2U3MWX4"/>
<comment type="similarity">
    <text evidence="1 7">Belongs to the pseudouridine synthase RsuA family.</text>
</comment>
<evidence type="ECO:0000256" key="7">
    <source>
        <dbReference type="RuleBase" id="RU003887"/>
    </source>
</evidence>
<dbReference type="Gene3D" id="3.30.70.580">
    <property type="entry name" value="Pseudouridine synthase I, catalytic domain, N-terminal subdomain"/>
    <property type="match status" value="1"/>
</dbReference>
<evidence type="ECO:0000256" key="4">
    <source>
        <dbReference type="ARBA" id="ARBA00036749"/>
    </source>
</evidence>
<dbReference type="InterPro" id="IPR006145">
    <property type="entry name" value="PsdUridine_synth_RsuA/RluA"/>
</dbReference>
<dbReference type="Gene3D" id="3.30.70.1560">
    <property type="entry name" value="Alpha-L RNA-binding motif"/>
    <property type="match status" value="1"/>
</dbReference>
<dbReference type="InterPro" id="IPR020103">
    <property type="entry name" value="PsdUridine_synth_cat_dom_sf"/>
</dbReference>
<dbReference type="PROSITE" id="PS50889">
    <property type="entry name" value="S4"/>
    <property type="match status" value="1"/>
</dbReference>
<dbReference type="GO" id="GO:0003723">
    <property type="term" value="F:RNA binding"/>
    <property type="evidence" value="ECO:0007669"/>
    <property type="project" value="UniProtKB-KW"/>
</dbReference>
<comment type="function">
    <text evidence="5">Responsible for synthesis of pseudouridine from uracil-516 in 16S ribosomal RNA.</text>
</comment>
<dbReference type="Pfam" id="PF00849">
    <property type="entry name" value="PseudoU_synth_2"/>
    <property type="match status" value="1"/>
</dbReference>
<protein>
    <recommendedName>
        <fullName evidence="7">Pseudouridine synthase</fullName>
        <ecNumber evidence="7">5.4.99.-</ecNumber>
    </recommendedName>
</protein>
<evidence type="ECO:0000256" key="5">
    <source>
        <dbReference type="ARBA" id="ARBA00037590"/>
    </source>
</evidence>